<dbReference type="InterPro" id="IPR031248">
    <property type="entry name" value="RNF213"/>
</dbReference>
<sequence length="140" mass="16659">IYSYDKHSKSKQILPRTVLFCTSKTTVDELDIFFRRALFDTQRSIYCLLFADQMNYDATENASQLLQKYQTYDKYNKEFQLVIICEARNEFESTFVSSLEKCKRTLNIDLNRVREYVSTNLRISNFKGYKDFAGNIDFEE</sequence>
<gene>
    <name evidence="1" type="ORF">MAR_014170</name>
</gene>
<evidence type="ECO:0000313" key="1">
    <source>
        <dbReference type="EMBL" id="WAR28466.1"/>
    </source>
</evidence>
<feature type="non-terminal residue" evidence="1">
    <location>
        <position position="1"/>
    </location>
</feature>
<dbReference type="Proteomes" id="UP001164746">
    <property type="component" value="Chromosome 15"/>
</dbReference>
<keyword evidence="2" id="KW-1185">Reference proteome</keyword>
<accession>A0ABY7GB71</accession>
<dbReference type="PANTHER" id="PTHR22605:SF16">
    <property type="entry name" value="E3 UBIQUITIN-PROTEIN LIGASE RNF213"/>
    <property type="match status" value="1"/>
</dbReference>
<reference evidence="1" key="1">
    <citation type="submission" date="2022-11" db="EMBL/GenBank/DDBJ databases">
        <title>Centuries of genome instability and evolution in soft-shell clam transmissible cancer (bioRxiv).</title>
        <authorList>
            <person name="Hart S.F.M."/>
            <person name="Yonemitsu M.A."/>
            <person name="Giersch R.M."/>
            <person name="Beal B.F."/>
            <person name="Arriagada G."/>
            <person name="Davis B.W."/>
            <person name="Ostrander E.A."/>
            <person name="Goff S.P."/>
            <person name="Metzger M.J."/>
        </authorList>
    </citation>
    <scope>NUCLEOTIDE SEQUENCE</scope>
    <source>
        <strain evidence="1">MELC-2E11</strain>
        <tissue evidence="1">Siphon/mantle</tissue>
    </source>
</reference>
<protein>
    <submittedName>
        <fullName evidence="1">RN213-like protein</fullName>
    </submittedName>
</protein>
<name>A0ABY7GB71_MYAAR</name>
<dbReference type="EMBL" id="CP111026">
    <property type="protein sequence ID" value="WAR28466.1"/>
    <property type="molecule type" value="Genomic_DNA"/>
</dbReference>
<organism evidence="1 2">
    <name type="scientific">Mya arenaria</name>
    <name type="common">Soft-shell clam</name>
    <dbReference type="NCBI Taxonomy" id="6604"/>
    <lineage>
        <taxon>Eukaryota</taxon>
        <taxon>Metazoa</taxon>
        <taxon>Spiralia</taxon>
        <taxon>Lophotrochozoa</taxon>
        <taxon>Mollusca</taxon>
        <taxon>Bivalvia</taxon>
        <taxon>Autobranchia</taxon>
        <taxon>Heteroconchia</taxon>
        <taxon>Euheterodonta</taxon>
        <taxon>Imparidentia</taxon>
        <taxon>Neoheterodontei</taxon>
        <taxon>Myida</taxon>
        <taxon>Myoidea</taxon>
        <taxon>Myidae</taxon>
        <taxon>Mya</taxon>
    </lineage>
</organism>
<evidence type="ECO:0000313" key="2">
    <source>
        <dbReference type="Proteomes" id="UP001164746"/>
    </source>
</evidence>
<proteinExistence type="predicted"/>
<dbReference type="PANTHER" id="PTHR22605">
    <property type="entry name" value="RZ-TYPE DOMAIN-CONTAINING PROTEIN"/>
    <property type="match status" value="1"/>
</dbReference>